<protein>
    <submittedName>
        <fullName evidence="2">Uncharacterized protein</fullName>
    </submittedName>
</protein>
<feature type="signal peptide" evidence="1">
    <location>
        <begin position="1"/>
        <end position="27"/>
    </location>
</feature>
<evidence type="ECO:0000313" key="2">
    <source>
        <dbReference type="EMBL" id="SEH88705.1"/>
    </source>
</evidence>
<dbReference type="OrthoDB" id="1813941at2"/>
<dbReference type="Proteomes" id="UP000183190">
    <property type="component" value="Unassembled WGS sequence"/>
</dbReference>
<evidence type="ECO:0000313" key="3">
    <source>
        <dbReference type="Proteomes" id="UP000183190"/>
    </source>
</evidence>
<evidence type="ECO:0000256" key="1">
    <source>
        <dbReference type="SAM" id="SignalP"/>
    </source>
</evidence>
<feature type="chain" id="PRO_5039405129" evidence="1">
    <location>
        <begin position="28"/>
        <end position="1925"/>
    </location>
</feature>
<sequence>MKNSKKTKNMYKRVAAGALSMALVAGALPANVGGFLTGGNVLVAHAESYDLAVDKTQETNENEYGTVTRSYSGQMYHFNATAKSGYRFVNFTFAFLGTAREGSSASAGELNYLSDIVAHFEVISAPTVNAATELTYNGAAQALVTAPEGAAIHYRYKLSTAENWGDWSTDVPSATDAGEYVVQWYSETNSNYLASGTADDPQEGTVTISPLALTSENTALGWYDETNGFKSSTPYTGSPITPNVYYKTFNTTNQATYTLLGSGDYQLGDGNYSQTNRGDYAVGLTGKGNYAGDDILKSWSIAKADLTADDYTAPVGGTVSYTGEAVSLLTDDNKGSVATYTGTETPKGTFEYALGKVVSDNIGFADLAINDILKIGDGGSLSISNINSIVLSANTYQSNANNVITISDLGDYLYINNTEIAQTNDGGAAIKVTGIDREQGIVNAQLVGENTDLEWSTNVPNATNAGTYSVSWRIEGDANHNDTAPAFVTSAIEYATASLTLSPSLTGAVIVENGATEALEATDGVYTLAGTKKYNIYTNKSIADSTAATALDLTSKSSNKTFGGNTYSYRYEIEVPTTPAEGGYILSHTNNYVGKVSTEVGKANVMNIQEDGVTTENVAVLNADGVIYYGDQLEKDELVTIADGYGSIVNVDEIYLENNTASGGKVTGDALVIGTTYLLTAKVSVDADGDPDNGISGNTIYLKQQVTYAARPMNKNSYFLQTEDGLVPLEVSGSTVNVPAEYWVCTLKDDNSKTYIRVEEPDEAFNVLFTCTKKSTFVYNSAAQKPEIIVKNGGDNTIVLADTAVAANETATPPVAAVAKDYNNAAAEKTDAGIYSYALTAEANGKYSDSVTVSWSIAQADVSQYITVAPKNNVDTDGNKETLEAVVYDGAVLDSTDFEVKTNEAYTQLAADSPVKKLVDEFIDQLKAKEAVAADPANNVEAQPAVPAKTFVNVRGGQYEVTTDITYDSEISSSGVSINANSVGSYSNVILKGNLTFECSGGEFTEVKITCGEYVKSGSNSIQLTLDGNDIKCGADIVLTKNDNEWFKIVSITHGYGNETNEYTINLTTVPKTETRNETYDIKNAGNQAANVTVSNSNFKTVEFKQKLDNNGKPVEGEDNSVAVTIAKRDVTLTPDDDLSITYRDTVMPDLTYTIEDAKADDLTGVIAADKALFQKTTGEGADAVTTNTGAIYVDELVQEDTTAAAVNFVYALDENNATDYTTAGLNNAGSYKYAVINDAKFDNYNIVLPVDIAADEAQGIEEYIAPTFTVAPLNLNNIADLQIVLNGVTTGWTQNGNSGSYTYDGTTKAVEVKKVAKAAENTALSTVVIDSEWVRTESRNFAVEKEDVKLAYRSMNSNTGTITVSNDGHNDLNAILTANSGKVIKSVSFGIENFGRQNNAPLAEGTTAADIVSNEGGVFDPDTNKLIFNDIESDTFTLSAMNGYKLTISSVEITYGDDDVFVLSRDTDYTVGGATKRASAGTHEVQVMGKGNYTGVAKAPWQIVTAEAGEAALTLSGATTDSSGSYDYTKVYDGKAVTGAVTFTDPASDYAVDAEVEYKYYRGRYTKEQVTAADFNAAAIDAPVNAYYPNPAGDNYYPHAGEYTVVATITCDGYADQVLVKTVHIAPIDLTVNAAAKNMTYGDDLPAVTQADIDAIVGLTDDDSAYFQKFFTEGKLKFRYLQTGENTYDNNKIQIIPIISTEEEISAFRNVVYNYNTANFYWNVTEKAKSIKDSSIKVEFTEGDTIVLKADGTFASDNAIKVYDTAILGADGKATELVELGENNADTADYELTVESTATEGVYTLEIIGKNNYRGVRKIEFTAITAAKAATNLTFAEPYLKAGTTDKIILKNTATTDTEKYDIVKNGYVYYTGEGKPAKELLIENVDATLGIKVVGKAQAVYSPTLTDVGNGAYVRPYVIVKDK</sequence>
<gene>
    <name evidence="2" type="ORF">SAMN02910265_03203</name>
</gene>
<accession>A0A1H6LTA1</accession>
<dbReference type="RefSeq" id="WP_139283451.1">
    <property type="nucleotide sequence ID" value="NZ_FNWV01000028.1"/>
</dbReference>
<proteinExistence type="predicted"/>
<reference evidence="2 3" key="1">
    <citation type="submission" date="2016-10" db="EMBL/GenBank/DDBJ databases">
        <authorList>
            <person name="de Groot N.N."/>
        </authorList>
    </citation>
    <scope>NUCLEOTIDE SEQUENCE [LARGE SCALE GENOMIC DNA]</scope>
    <source>
        <strain evidence="2 3">YAD2003</strain>
    </source>
</reference>
<keyword evidence="1" id="KW-0732">Signal</keyword>
<name>A0A1H6LTA1_RUMFL</name>
<feature type="non-terminal residue" evidence="2">
    <location>
        <position position="1925"/>
    </location>
</feature>
<dbReference type="EMBL" id="FNWV01000028">
    <property type="protein sequence ID" value="SEH88705.1"/>
    <property type="molecule type" value="Genomic_DNA"/>
</dbReference>
<organism evidence="2 3">
    <name type="scientific">Ruminococcus flavefaciens</name>
    <dbReference type="NCBI Taxonomy" id="1265"/>
    <lineage>
        <taxon>Bacteria</taxon>
        <taxon>Bacillati</taxon>
        <taxon>Bacillota</taxon>
        <taxon>Clostridia</taxon>
        <taxon>Eubacteriales</taxon>
        <taxon>Oscillospiraceae</taxon>
        <taxon>Ruminococcus</taxon>
    </lineage>
</organism>